<reference evidence="2 3" key="1">
    <citation type="journal article" date="2024" name="J. Plant Pathol.">
        <title>Sequence and assembly of the genome of Seiridium unicorne, isolate CBS 538.82, causal agent of cypress canker disease.</title>
        <authorList>
            <person name="Scali E."/>
            <person name="Rocca G.D."/>
            <person name="Danti R."/>
            <person name="Garbelotto M."/>
            <person name="Barberini S."/>
            <person name="Baroncelli R."/>
            <person name="Emiliani G."/>
        </authorList>
    </citation>
    <scope>NUCLEOTIDE SEQUENCE [LARGE SCALE GENOMIC DNA]</scope>
    <source>
        <strain evidence="2 3">BM-138-508</strain>
    </source>
</reference>
<dbReference type="EMBL" id="JARVKF010000395">
    <property type="protein sequence ID" value="KAK9417903.1"/>
    <property type="molecule type" value="Genomic_DNA"/>
</dbReference>
<evidence type="ECO:0000256" key="1">
    <source>
        <dbReference type="ARBA" id="ARBA00023002"/>
    </source>
</evidence>
<evidence type="ECO:0000313" key="2">
    <source>
        <dbReference type="EMBL" id="KAK9417903.1"/>
    </source>
</evidence>
<dbReference type="SUPFAM" id="SSF51735">
    <property type="entry name" value="NAD(P)-binding Rossmann-fold domains"/>
    <property type="match status" value="1"/>
</dbReference>
<accession>A0ABR2UTA8</accession>
<dbReference type="InterPro" id="IPR002347">
    <property type="entry name" value="SDR_fam"/>
</dbReference>
<keyword evidence="3" id="KW-1185">Reference proteome</keyword>
<dbReference type="Gene3D" id="3.40.50.720">
    <property type="entry name" value="NAD(P)-binding Rossmann-like Domain"/>
    <property type="match status" value="1"/>
</dbReference>
<evidence type="ECO:0000313" key="3">
    <source>
        <dbReference type="Proteomes" id="UP001408356"/>
    </source>
</evidence>
<name>A0ABR2UTA8_9PEZI</name>
<dbReference type="Proteomes" id="UP001408356">
    <property type="component" value="Unassembled WGS sequence"/>
</dbReference>
<keyword evidence="1" id="KW-0560">Oxidoreductase</keyword>
<dbReference type="PRINTS" id="PR00081">
    <property type="entry name" value="GDHRDH"/>
</dbReference>
<organism evidence="2 3">
    <name type="scientific">Seiridium unicorne</name>
    <dbReference type="NCBI Taxonomy" id="138068"/>
    <lineage>
        <taxon>Eukaryota</taxon>
        <taxon>Fungi</taxon>
        <taxon>Dikarya</taxon>
        <taxon>Ascomycota</taxon>
        <taxon>Pezizomycotina</taxon>
        <taxon>Sordariomycetes</taxon>
        <taxon>Xylariomycetidae</taxon>
        <taxon>Amphisphaeriales</taxon>
        <taxon>Sporocadaceae</taxon>
        <taxon>Seiridium</taxon>
    </lineage>
</organism>
<dbReference type="PANTHER" id="PTHR43157:SF22">
    <property type="entry name" value="SHORT-CHAIN DEHYDROGENASE_REDUCTASE PHMF"/>
    <property type="match status" value="1"/>
</dbReference>
<protein>
    <submittedName>
        <fullName evidence="2">Uncharacterized protein</fullName>
    </submittedName>
</protein>
<comment type="caution">
    <text evidence="2">The sequence shown here is derived from an EMBL/GenBank/DDBJ whole genome shotgun (WGS) entry which is preliminary data.</text>
</comment>
<gene>
    <name evidence="2" type="ORF">SUNI508_08551</name>
</gene>
<dbReference type="Pfam" id="PF00106">
    <property type="entry name" value="adh_short"/>
    <property type="match status" value="1"/>
</dbReference>
<dbReference type="InterPro" id="IPR036291">
    <property type="entry name" value="NAD(P)-bd_dom_sf"/>
</dbReference>
<proteinExistence type="predicted"/>
<sequence length="351" mass="38523">MAGMLYQTYMKFSPISLPPPNVFSGQTAVVTGGTSGLGLASAAHLINLGATEVIISSRNPSRSQKALEELRKITGGKSKDKIRVLELDMDSYASVVEFAKKVKEIKTGNGGVDIVILNAGTIGVEPKITEEGWEQNIQVNTLSTTLLAVLLLPHMKAERVNRSSPTHLSIVGSMRFADPNISEWAKWTTENGKGVLEHLSKPENWSSGNAMYAGTKLLVTYAFRELVERARGSDGRPEVILNILCPGIVTTDLSRNFQDKGAIFIVAIFLFTTLFGKSPENGARTYMASVTTTESDHGRFIQFYKNEKQLKSLEDKVLTSEVGRRMQAQVWKEITGELVAKVPDTREFLVV</sequence>
<dbReference type="PANTHER" id="PTHR43157">
    <property type="entry name" value="PHOSPHATIDYLINOSITOL-GLYCAN BIOSYNTHESIS CLASS F PROTEIN-RELATED"/>
    <property type="match status" value="1"/>
</dbReference>